<reference evidence="7" key="1">
    <citation type="submission" date="2025-08" db="UniProtKB">
        <authorList>
            <consortium name="RefSeq"/>
        </authorList>
    </citation>
    <scope>IDENTIFICATION</scope>
    <source>
        <tissue evidence="7">Whole organism</tissue>
    </source>
</reference>
<dbReference type="PANTHER" id="PTHR30386">
    <property type="entry name" value="MEMBRANE FUSION SUBUNIT OF EMRAB-TOLC MULTIDRUG EFFLUX PUMP"/>
    <property type="match status" value="1"/>
</dbReference>
<keyword evidence="4 5" id="KW-0472">Membrane</keyword>
<dbReference type="KEGG" id="hazt:108680281"/>
<feature type="transmembrane region" description="Helical" evidence="5">
    <location>
        <begin position="57"/>
        <end position="79"/>
    </location>
</feature>
<name>A0A8B7PEM4_HYAAZ</name>
<dbReference type="PRINTS" id="PR01490">
    <property type="entry name" value="RTXTOXIND"/>
</dbReference>
<feature type="non-terminal residue" evidence="7">
    <location>
        <position position="362"/>
    </location>
</feature>
<gene>
    <name evidence="7" type="primary">LOC108680281</name>
</gene>
<evidence type="ECO:0000256" key="3">
    <source>
        <dbReference type="ARBA" id="ARBA00022989"/>
    </source>
</evidence>
<protein>
    <submittedName>
        <fullName evidence="7">Colicin V secretion protein CvaA-like</fullName>
    </submittedName>
</protein>
<sequence length="362" mass="40599">MVLMGGKSSMKENLYPTEGVPPPDSPYFNYGNSGGNRLPELVNSNVDEILNRPPSWLIRWGTTVFFLSFVLLIGITWFVEYPDLVTAPLKVVSNNTPKTIIAKSDGNLVQLMVNEGQMVRKGDLLAYLESTASHEEVLQLEEKVNQLVALAANNDIEGIQKSEIPSYFNLGELQKSFQAFQQAAMASKAAANDGVFSKKKNTIHNEIGSLKRIKQNTKSQLEWQAEDLKMAWEEAQSQQRLSEKGFSSKLDAKNAMSKYLAKKQAYEQAKGNLESNMVSQLQKQQEIVEIEKNVFDQQLTLIQSINTLKSDIEAWKQRYVATATSDGKVNFLSHLQENQILKAGQELLYILPEGSGYYGEMM</sequence>
<accession>A0A8B7PEM4</accession>
<comment type="subcellular location">
    <subcellularLocation>
        <location evidence="1">Membrane</location>
        <topology evidence="1">Single-pass membrane protein</topology>
    </subcellularLocation>
</comment>
<evidence type="ECO:0000256" key="5">
    <source>
        <dbReference type="SAM" id="Phobius"/>
    </source>
</evidence>
<keyword evidence="3 5" id="KW-1133">Transmembrane helix</keyword>
<evidence type="ECO:0000256" key="1">
    <source>
        <dbReference type="ARBA" id="ARBA00004167"/>
    </source>
</evidence>
<dbReference type="PANTHER" id="PTHR30386:SF26">
    <property type="entry name" value="TRANSPORT PROTEIN COMB"/>
    <property type="match status" value="1"/>
</dbReference>
<dbReference type="SUPFAM" id="SSF51230">
    <property type="entry name" value="Single hybrid motif"/>
    <property type="match status" value="1"/>
</dbReference>
<keyword evidence="6" id="KW-1185">Reference proteome</keyword>
<evidence type="ECO:0000313" key="7">
    <source>
        <dbReference type="RefSeq" id="XP_018024568.1"/>
    </source>
</evidence>
<dbReference type="GO" id="GO:0016020">
    <property type="term" value="C:membrane"/>
    <property type="evidence" value="ECO:0007669"/>
    <property type="project" value="UniProtKB-SubCell"/>
</dbReference>
<dbReference type="GeneID" id="108680281"/>
<organism evidence="6 7">
    <name type="scientific">Hyalella azteca</name>
    <name type="common">Amphipod</name>
    <dbReference type="NCBI Taxonomy" id="294128"/>
    <lineage>
        <taxon>Eukaryota</taxon>
        <taxon>Metazoa</taxon>
        <taxon>Ecdysozoa</taxon>
        <taxon>Arthropoda</taxon>
        <taxon>Crustacea</taxon>
        <taxon>Multicrustacea</taxon>
        <taxon>Malacostraca</taxon>
        <taxon>Eumalacostraca</taxon>
        <taxon>Peracarida</taxon>
        <taxon>Amphipoda</taxon>
        <taxon>Senticaudata</taxon>
        <taxon>Talitrida</taxon>
        <taxon>Talitroidea</taxon>
        <taxon>Hyalellidae</taxon>
        <taxon>Hyalella</taxon>
    </lineage>
</organism>
<dbReference type="AlphaFoldDB" id="A0A8B7PEM4"/>
<dbReference type="Proteomes" id="UP000694843">
    <property type="component" value="Unplaced"/>
</dbReference>
<dbReference type="InterPro" id="IPR050739">
    <property type="entry name" value="MFP"/>
</dbReference>
<keyword evidence="2 5" id="KW-0812">Transmembrane</keyword>
<evidence type="ECO:0000256" key="2">
    <source>
        <dbReference type="ARBA" id="ARBA00022692"/>
    </source>
</evidence>
<evidence type="ECO:0000313" key="6">
    <source>
        <dbReference type="Proteomes" id="UP000694843"/>
    </source>
</evidence>
<dbReference type="InterPro" id="IPR011053">
    <property type="entry name" value="Single_hybrid_motif"/>
</dbReference>
<proteinExistence type="predicted"/>
<evidence type="ECO:0000256" key="4">
    <source>
        <dbReference type="ARBA" id="ARBA00023136"/>
    </source>
</evidence>
<dbReference type="RefSeq" id="XP_018024568.1">
    <property type="nucleotide sequence ID" value="XM_018169079.1"/>
</dbReference>
<dbReference type="Gene3D" id="2.40.50.100">
    <property type="match status" value="1"/>
</dbReference>